<keyword evidence="4" id="KW-0813">Transport</keyword>
<dbReference type="Proteomes" id="UP000663828">
    <property type="component" value="Unassembled WGS sequence"/>
</dbReference>
<dbReference type="GO" id="GO:0016020">
    <property type="term" value="C:membrane"/>
    <property type="evidence" value="ECO:0007669"/>
    <property type="project" value="UniProtKB-SubCell"/>
</dbReference>
<keyword evidence="4" id="KW-0186">Copper</keyword>
<comment type="caution">
    <text evidence="5">The sequence shown here is derived from an EMBL/GenBank/DDBJ whole genome shotgun (WGS) entry which is preliminary data.</text>
</comment>
<dbReference type="AlphaFoldDB" id="A0A815N3B3"/>
<dbReference type="PANTHER" id="PTHR12483">
    <property type="entry name" value="SOLUTE CARRIER FAMILY 31 COPPER TRANSPORTERS"/>
    <property type="match status" value="1"/>
</dbReference>
<accession>A0A815N3B3</accession>
<evidence type="ECO:0000256" key="3">
    <source>
        <dbReference type="ARBA" id="ARBA00023136"/>
    </source>
</evidence>
<name>A0A815N3B3_ADIRI</name>
<gene>
    <name evidence="5" type="ORF">XAT740_LOCUS35877</name>
</gene>
<evidence type="ECO:0000256" key="1">
    <source>
        <dbReference type="ARBA" id="ARBA00022692"/>
    </source>
</evidence>
<dbReference type="GO" id="GO:0005375">
    <property type="term" value="F:copper ion transmembrane transporter activity"/>
    <property type="evidence" value="ECO:0007669"/>
    <property type="project" value="UniProtKB-UniRule"/>
</dbReference>
<dbReference type="Pfam" id="PF04145">
    <property type="entry name" value="Ctr"/>
    <property type="match status" value="1"/>
</dbReference>
<keyword evidence="4" id="KW-0187">Copper transport</keyword>
<evidence type="ECO:0000256" key="4">
    <source>
        <dbReference type="RuleBase" id="RU367022"/>
    </source>
</evidence>
<proteinExistence type="inferred from homology"/>
<dbReference type="InterPro" id="IPR007274">
    <property type="entry name" value="Cop_transporter"/>
</dbReference>
<keyword evidence="6" id="KW-1185">Reference proteome</keyword>
<evidence type="ECO:0000313" key="5">
    <source>
        <dbReference type="EMBL" id="CAF1432785.1"/>
    </source>
</evidence>
<comment type="similarity">
    <text evidence="4">Belongs to the copper transporter (Ctr) (TC 1.A.56) family. SLC31A subfamily.</text>
</comment>
<comment type="subcellular location">
    <subcellularLocation>
        <location evidence="4">Membrane</location>
        <topology evidence="4">Multi-pass membrane protein</topology>
    </subcellularLocation>
</comment>
<organism evidence="5 6">
    <name type="scientific">Adineta ricciae</name>
    <name type="common">Rotifer</name>
    <dbReference type="NCBI Taxonomy" id="249248"/>
    <lineage>
        <taxon>Eukaryota</taxon>
        <taxon>Metazoa</taxon>
        <taxon>Spiralia</taxon>
        <taxon>Gnathifera</taxon>
        <taxon>Rotifera</taxon>
        <taxon>Eurotatoria</taxon>
        <taxon>Bdelloidea</taxon>
        <taxon>Adinetida</taxon>
        <taxon>Adinetidae</taxon>
        <taxon>Adineta</taxon>
    </lineage>
</organism>
<protein>
    <recommendedName>
        <fullName evidence="4">Copper transport protein</fullName>
    </recommendedName>
</protein>
<keyword evidence="3 4" id="KW-0472">Membrane</keyword>
<evidence type="ECO:0000256" key="2">
    <source>
        <dbReference type="ARBA" id="ARBA00022989"/>
    </source>
</evidence>
<keyword evidence="2 4" id="KW-1133">Transmembrane helix</keyword>
<keyword evidence="1 4" id="KW-0812">Transmembrane</keyword>
<feature type="transmembrane region" description="Helical" evidence="4">
    <location>
        <begin position="71"/>
        <end position="91"/>
    </location>
</feature>
<evidence type="ECO:0000313" key="6">
    <source>
        <dbReference type="Proteomes" id="UP000663828"/>
    </source>
</evidence>
<dbReference type="PANTHER" id="PTHR12483:SF115">
    <property type="entry name" value="COPPER TRANSPORT PROTEIN"/>
    <property type="match status" value="1"/>
</dbReference>
<sequence length="117" mass="13251">MDHVHDHAAMASTTSSVMNHDHHMMEQMSDTNSMSTGHGLHNMKDMMMMAMTFHGGYTEQILFDQWNTKTVGSFVGSWFAVFLVAVLYEGLKSVRDSLARRELCETCSPSQNRTQTM</sequence>
<keyword evidence="4" id="KW-0406">Ion transport</keyword>
<dbReference type="EMBL" id="CAJNOR010003633">
    <property type="protein sequence ID" value="CAF1432785.1"/>
    <property type="molecule type" value="Genomic_DNA"/>
</dbReference>
<reference evidence="5" key="1">
    <citation type="submission" date="2021-02" db="EMBL/GenBank/DDBJ databases">
        <authorList>
            <person name="Nowell W R."/>
        </authorList>
    </citation>
    <scope>NUCLEOTIDE SEQUENCE</scope>
</reference>